<keyword evidence="1" id="KW-0732">Signal</keyword>
<gene>
    <name evidence="2" type="ORF">HELGO_WM6996</name>
</gene>
<dbReference type="AlphaFoldDB" id="A0A6S6TZW1"/>
<name>A0A6S6TZW1_9BACT</name>
<evidence type="ECO:0000256" key="1">
    <source>
        <dbReference type="SAM" id="SignalP"/>
    </source>
</evidence>
<reference evidence="2" key="1">
    <citation type="submission" date="2020-01" db="EMBL/GenBank/DDBJ databases">
        <authorList>
            <person name="Meier V. D."/>
            <person name="Meier V D."/>
        </authorList>
    </citation>
    <scope>NUCLEOTIDE SEQUENCE</scope>
    <source>
        <strain evidence="2">HLG_WM_MAG_05</strain>
    </source>
</reference>
<sequence>MKKIILIVLLTTISSFASNLSTLYKLYEKQKYDKACDYAVKYFYKKKNKNSEQYLTLYGLSCLETDKIYRIATPMLRLKSSKNARANAAYLSTILLQKKLLFQALVDEVPLEGLRLPETNFIVSKIFKLYLNQEYVLKNNIYTFQDREKTALKYQLYVEENKKKEKFMIIDTYKDDKFIHRYRYK</sequence>
<accession>A0A6S6TZW1</accession>
<proteinExistence type="predicted"/>
<feature type="signal peptide" evidence="1">
    <location>
        <begin position="1"/>
        <end position="17"/>
    </location>
</feature>
<organism evidence="2">
    <name type="scientific">uncultured Sulfurovum sp</name>
    <dbReference type="NCBI Taxonomy" id="269237"/>
    <lineage>
        <taxon>Bacteria</taxon>
        <taxon>Pseudomonadati</taxon>
        <taxon>Campylobacterota</taxon>
        <taxon>Epsilonproteobacteria</taxon>
        <taxon>Campylobacterales</taxon>
        <taxon>Sulfurovaceae</taxon>
        <taxon>Sulfurovum</taxon>
        <taxon>environmental samples</taxon>
    </lineage>
</organism>
<dbReference type="EMBL" id="CACVAU010000079">
    <property type="protein sequence ID" value="CAA6824974.1"/>
    <property type="molecule type" value="Genomic_DNA"/>
</dbReference>
<feature type="chain" id="PRO_5027851839" description="Beta-lactamase" evidence="1">
    <location>
        <begin position="18"/>
        <end position="185"/>
    </location>
</feature>
<evidence type="ECO:0000313" key="2">
    <source>
        <dbReference type="EMBL" id="CAA6824974.1"/>
    </source>
</evidence>
<evidence type="ECO:0008006" key="3">
    <source>
        <dbReference type="Google" id="ProtNLM"/>
    </source>
</evidence>
<protein>
    <recommendedName>
        <fullName evidence="3">Beta-lactamase</fullName>
    </recommendedName>
</protein>